<reference evidence="1" key="1">
    <citation type="journal article" date="2018" name="Nat. Genet.">
        <title>Extensive intraspecific gene order and gene structural variations between Mo17 and other maize genomes.</title>
        <authorList>
            <person name="Sun S."/>
            <person name="Zhou Y."/>
            <person name="Chen J."/>
            <person name="Shi J."/>
            <person name="Zhao H."/>
            <person name="Zhao H."/>
            <person name="Song W."/>
            <person name="Zhang M."/>
            <person name="Cui Y."/>
            <person name="Dong X."/>
            <person name="Liu H."/>
            <person name="Ma X."/>
            <person name="Jiao Y."/>
            <person name="Wang B."/>
            <person name="Wei X."/>
            <person name="Stein J.C."/>
            <person name="Glaubitz J.C."/>
            <person name="Lu F."/>
            <person name="Yu G."/>
            <person name="Liang C."/>
            <person name="Fengler K."/>
            <person name="Li B."/>
            <person name="Rafalski A."/>
            <person name="Schnable P.S."/>
            <person name="Ware D.H."/>
            <person name="Buckler E.S."/>
            <person name="Lai J."/>
        </authorList>
    </citation>
    <scope>NUCLEOTIDE SEQUENCE [LARGE SCALE GENOMIC DNA]</scope>
    <source>
        <tissue evidence="1">Seedling</tissue>
    </source>
</reference>
<dbReference type="AlphaFoldDB" id="A0A317YCX9"/>
<evidence type="ECO:0000313" key="1">
    <source>
        <dbReference type="EMBL" id="PWZ56393.1"/>
    </source>
</evidence>
<accession>A0A317YCX9</accession>
<proteinExistence type="predicted"/>
<dbReference type="EMBL" id="NCVQ01000001">
    <property type="protein sequence ID" value="PWZ56393.1"/>
    <property type="molecule type" value="Genomic_DNA"/>
</dbReference>
<organism evidence="1">
    <name type="scientific">Zea mays</name>
    <name type="common">Maize</name>
    <dbReference type="NCBI Taxonomy" id="4577"/>
    <lineage>
        <taxon>Eukaryota</taxon>
        <taxon>Viridiplantae</taxon>
        <taxon>Streptophyta</taxon>
        <taxon>Embryophyta</taxon>
        <taxon>Tracheophyta</taxon>
        <taxon>Spermatophyta</taxon>
        <taxon>Magnoliopsida</taxon>
        <taxon>Liliopsida</taxon>
        <taxon>Poales</taxon>
        <taxon>Poaceae</taxon>
        <taxon>PACMAD clade</taxon>
        <taxon>Panicoideae</taxon>
        <taxon>Andropogonodae</taxon>
        <taxon>Andropogoneae</taxon>
        <taxon>Tripsacinae</taxon>
        <taxon>Zea</taxon>
    </lineage>
</organism>
<comment type="caution">
    <text evidence="1">The sequence shown here is derived from an EMBL/GenBank/DDBJ whole genome shotgun (WGS) entry which is preliminary data.</text>
</comment>
<protein>
    <submittedName>
        <fullName evidence="1">Uncharacterized protein</fullName>
    </submittedName>
</protein>
<dbReference type="Proteomes" id="UP000251960">
    <property type="component" value="Chromosome 1"/>
</dbReference>
<sequence>MRSARCIKKRKGPGQSTDGISLEHLEDNLLLTVLCSPLASRGQLDCPL</sequence>
<gene>
    <name evidence="1" type="ORF">Zm00014a_009946</name>
</gene>
<name>A0A317YCX9_MAIZE</name>